<evidence type="ECO:0000313" key="1">
    <source>
        <dbReference type="EMBL" id="GCE11362.1"/>
    </source>
</evidence>
<accession>A0A401ZX11</accession>
<evidence type="ECO:0000313" key="2">
    <source>
        <dbReference type="Proteomes" id="UP000287352"/>
    </source>
</evidence>
<reference evidence="2" key="1">
    <citation type="submission" date="2018-12" db="EMBL/GenBank/DDBJ databases">
        <title>Tengunoibacter tsumagoiensis gen. nov., sp. nov., Dictyobacter kobayashii sp. nov., D. alpinus sp. nov., and D. joshuensis sp. nov. and description of Dictyobacteraceae fam. nov. within the order Ktedonobacterales isolated from Tengu-no-mugimeshi.</title>
        <authorList>
            <person name="Wang C.M."/>
            <person name="Zheng Y."/>
            <person name="Sakai Y."/>
            <person name="Toyoda A."/>
            <person name="Minakuchi Y."/>
            <person name="Abe K."/>
            <person name="Yokota A."/>
            <person name="Yabe S."/>
        </authorList>
    </citation>
    <scope>NUCLEOTIDE SEQUENCE [LARGE SCALE GENOMIC DNA]</scope>
    <source>
        <strain evidence="2">Uno3</strain>
    </source>
</reference>
<proteinExistence type="predicted"/>
<dbReference type="AlphaFoldDB" id="A0A401ZX11"/>
<comment type="caution">
    <text evidence="1">The sequence shown here is derived from an EMBL/GenBank/DDBJ whole genome shotgun (WGS) entry which is preliminary data.</text>
</comment>
<name>A0A401ZX11_9CHLR</name>
<sequence length="72" mass="8161">MAARCSGGLSQIRVPETNDPGIRFVNAFCQAPEWAMHIAYLKYFDVILTHNGVKCFIPRLELLNVGKCLHWV</sequence>
<keyword evidence="2" id="KW-1185">Reference proteome</keyword>
<dbReference type="Proteomes" id="UP000287352">
    <property type="component" value="Unassembled WGS sequence"/>
</dbReference>
<organism evidence="1 2">
    <name type="scientific">Tengunoibacter tsumagoiensis</name>
    <dbReference type="NCBI Taxonomy" id="2014871"/>
    <lineage>
        <taxon>Bacteria</taxon>
        <taxon>Bacillati</taxon>
        <taxon>Chloroflexota</taxon>
        <taxon>Ktedonobacteria</taxon>
        <taxon>Ktedonobacterales</taxon>
        <taxon>Dictyobacteraceae</taxon>
        <taxon>Tengunoibacter</taxon>
    </lineage>
</organism>
<dbReference type="EMBL" id="BIFR01000001">
    <property type="protein sequence ID" value="GCE11362.1"/>
    <property type="molecule type" value="Genomic_DNA"/>
</dbReference>
<gene>
    <name evidence="1" type="ORF">KTT_12210</name>
</gene>
<protein>
    <submittedName>
        <fullName evidence="1">Uncharacterized protein</fullName>
    </submittedName>
</protein>